<dbReference type="InterPro" id="IPR036291">
    <property type="entry name" value="NAD(P)-bd_dom_sf"/>
</dbReference>
<dbReference type="SUPFAM" id="SSF51735">
    <property type="entry name" value="NAD(P)-binding Rossmann-fold domains"/>
    <property type="match status" value="2"/>
</dbReference>
<dbReference type="InterPro" id="IPR013149">
    <property type="entry name" value="ADH-like_C"/>
</dbReference>
<dbReference type="GO" id="GO:0016740">
    <property type="term" value="F:transferase activity"/>
    <property type="evidence" value="ECO:0007669"/>
    <property type="project" value="UniProtKB-KW"/>
</dbReference>
<evidence type="ECO:0000259" key="6">
    <source>
        <dbReference type="SMART" id="SM00829"/>
    </source>
</evidence>
<dbReference type="EMBL" id="AP023343">
    <property type="protein sequence ID" value="BCI89807.1"/>
    <property type="molecule type" value="Genomic_DNA"/>
</dbReference>
<accession>A0A7G1IG10</accession>
<keyword evidence="1" id="KW-0596">Phosphopantetheine</keyword>
<dbReference type="InterPro" id="IPR011032">
    <property type="entry name" value="GroES-like_sf"/>
</dbReference>
<dbReference type="InterPro" id="IPR013154">
    <property type="entry name" value="ADH-like_N"/>
</dbReference>
<dbReference type="FunFam" id="3.40.50.720:FF:000209">
    <property type="entry name" value="Polyketide synthase Pks12"/>
    <property type="match status" value="1"/>
</dbReference>
<keyword evidence="5" id="KW-0560">Oxidoreductase</keyword>
<dbReference type="Pfam" id="PF00107">
    <property type="entry name" value="ADH_zinc_N"/>
    <property type="match status" value="1"/>
</dbReference>
<dbReference type="Pfam" id="PF08240">
    <property type="entry name" value="ADH_N"/>
    <property type="match status" value="1"/>
</dbReference>
<protein>
    <recommendedName>
        <fullName evidence="6">Enoyl reductase (ER) domain-containing protein</fullName>
    </recommendedName>
</protein>
<organism evidence="7 8">
    <name type="scientific">Mycobacterium kansasii</name>
    <dbReference type="NCBI Taxonomy" id="1768"/>
    <lineage>
        <taxon>Bacteria</taxon>
        <taxon>Bacillati</taxon>
        <taxon>Actinomycetota</taxon>
        <taxon>Actinomycetes</taxon>
        <taxon>Mycobacteriales</taxon>
        <taxon>Mycobacteriaceae</taxon>
        <taxon>Mycobacterium</taxon>
    </lineage>
</organism>
<dbReference type="GO" id="GO:0070402">
    <property type="term" value="F:NADPH binding"/>
    <property type="evidence" value="ECO:0007669"/>
    <property type="project" value="TreeGrafter"/>
</dbReference>
<evidence type="ECO:0000313" key="7">
    <source>
        <dbReference type="EMBL" id="BCI89807.1"/>
    </source>
</evidence>
<keyword evidence="3" id="KW-0808">Transferase</keyword>
<evidence type="ECO:0000256" key="5">
    <source>
        <dbReference type="ARBA" id="ARBA00023002"/>
    </source>
</evidence>
<reference evidence="7 8" key="1">
    <citation type="submission" date="2020-07" db="EMBL/GenBank/DDBJ databases">
        <title>Mycobacterium kansasii (former subtype) with zoonotic potential isolated from diseased indoor pet cat, Japan.</title>
        <authorList>
            <person name="Fukano H."/>
            <person name="Terazono T."/>
            <person name="Hoshino Y."/>
        </authorList>
    </citation>
    <scope>NUCLEOTIDE SEQUENCE [LARGE SCALE GENOMIC DNA]</scope>
    <source>
        <strain evidence="7 8">Kuro-I</strain>
    </source>
</reference>
<sequence>MLTFEHSELKATLVDVEPDGTGSPADLAEELLTGSDHDEVAYRDGQRYVNRLVPAPTTTKGDLAAETRRTVVNLDGTGPSGEAVRLQIDQPGRLDALTVHEVKRPRPQGDQVEVRVVAAGLNFSDVLKAMGVYPGLDGAAPVIGGECVGYVTAIGDEVDSVEIGQRVIAFGPGTFGTYVGTLADLVVPIPDTLPDNEAATFGVAYLTAWHSLCEVGRLSPGERVLIHSATGGVGMAAVSIAKMIGARIYTTAGSEAKRDMLSKLGVEYVGDSRSVDFADEILELTNGYGVDVVLNSLAGEAIQRGVQILAPAAGSSSWARKTSTPTPTWGWRRWPKARPSPWWTWT</sequence>
<dbReference type="InterPro" id="IPR020843">
    <property type="entry name" value="ER"/>
</dbReference>
<name>A0A7G1IG10_MYCKA</name>
<keyword evidence="4" id="KW-0521">NADP</keyword>
<dbReference type="PANTHER" id="PTHR48106">
    <property type="entry name" value="QUINONE OXIDOREDUCTASE PIG3-RELATED"/>
    <property type="match status" value="1"/>
</dbReference>
<keyword evidence="2" id="KW-0597">Phosphoprotein</keyword>
<evidence type="ECO:0000256" key="4">
    <source>
        <dbReference type="ARBA" id="ARBA00022857"/>
    </source>
</evidence>
<dbReference type="Gene3D" id="3.90.180.10">
    <property type="entry name" value="Medium-chain alcohol dehydrogenases, catalytic domain"/>
    <property type="match status" value="1"/>
</dbReference>
<dbReference type="GO" id="GO:0016651">
    <property type="term" value="F:oxidoreductase activity, acting on NAD(P)H"/>
    <property type="evidence" value="ECO:0007669"/>
    <property type="project" value="TreeGrafter"/>
</dbReference>
<evidence type="ECO:0000313" key="8">
    <source>
        <dbReference type="Proteomes" id="UP000516380"/>
    </source>
</evidence>
<dbReference type="AlphaFoldDB" id="A0A7G1IG10"/>
<gene>
    <name evidence="7" type="ORF">NIIDMKKI_50130</name>
</gene>
<dbReference type="Gene3D" id="3.40.50.720">
    <property type="entry name" value="NAD(P)-binding Rossmann-like Domain"/>
    <property type="match status" value="2"/>
</dbReference>
<dbReference type="Proteomes" id="UP000516380">
    <property type="component" value="Chromosome"/>
</dbReference>
<proteinExistence type="predicted"/>
<feature type="domain" description="Enoyl reductase (ER)" evidence="6">
    <location>
        <begin position="92"/>
        <end position="339"/>
    </location>
</feature>
<evidence type="ECO:0000256" key="3">
    <source>
        <dbReference type="ARBA" id="ARBA00022679"/>
    </source>
</evidence>
<evidence type="ECO:0000256" key="2">
    <source>
        <dbReference type="ARBA" id="ARBA00022553"/>
    </source>
</evidence>
<keyword evidence="8" id="KW-1185">Reference proteome</keyword>
<dbReference type="SMART" id="SM00829">
    <property type="entry name" value="PKS_ER"/>
    <property type="match status" value="1"/>
</dbReference>
<evidence type="ECO:0000256" key="1">
    <source>
        <dbReference type="ARBA" id="ARBA00022450"/>
    </source>
</evidence>
<dbReference type="SUPFAM" id="SSF50129">
    <property type="entry name" value="GroES-like"/>
    <property type="match status" value="1"/>
</dbReference>
<dbReference type="CDD" id="cd05195">
    <property type="entry name" value="enoyl_red"/>
    <property type="match status" value="1"/>
</dbReference>
<dbReference type="PANTHER" id="PTHR48106:SF18">
    <property type="entry name" value="QUINONE OXIDOREDUCTASE PIG3"/>
    <property type="match status" value="1"/>
</dbReference>